<dbReference type="Proteomes" id="UP000094444">
    <property type="component" value="Unassembled WGS sequence"/>
</dbReference>
<keyword evidence="2" id="KW-1185">Reference proteome</keyword>
<evidence type="ECO:0000313" key="2">
    <source>
        <dbReference type="Proteomes" id="UP000094444"/>
    </source>
</evidence>
<dbReference type="InParanoid" id="A0A2P5HQD6"/>
<proteinExistence type="predicted"/>
<dbReference type="AlphaFoldDB" id="A0A2P5HQD6"/>
<organism evidence="1 2">
    <name type="scientific">Diaporthe helianthi</name>
    <dbReference type="NCBI Taxonomy" id="158607"/>
    <lineage>
        <taxon>Eukaryota</taxon>
        <taxon>Fungi</taxon>
        <taxon>Dikarya</taxon>
        <taxon>Ascomycota</taxon>
        <taxon>Pezizomycotina</taxon>
        <taxon>Sordariomycetes</taxon>
        <taxon>Sordariomycetidae</taxon>
        <taxon>Diaporthales</taxon>
        <taxon>Diaporthaceae</taxon>
        <taxon>Diaporthe</taxon>
    </lineage>
</organism>
<protein>
    <submittedName>
        <fullName evidence="1">Uncharacterized protein</fullName>
    </submittedName>
</protein>
<evidence type="ECO:0000313" key="1">
    <source>
        <dbReference type="EMBL" id="POS72448.1"/>
    </source>
</evidence>
<name>A0A2P5HQD6_DIAHE</name>
<sequence length="321" mass="36439">MDQQLTETPHTDHLFWPSWQVEFDDGKFYPETFGGVHLGMIPKQAPKSSNEPTPNQRRFFPPLDMLFIDNYIFEHYERPDTKIIFDKDPNLPETLSVVQKVAINASSLSSSKEKDDIWLKKLRFILQFFPKVQAITILTAVVVDIASTVSMPKPIYFMDIANTSIGDRVRHGILTGDELATLPYDPQTLRPSDFSLQEWDNLPQEWPAFGKRKMDGTAPELYMGTMVFLGKEWVGLDGVGTPGDLCNLGRRRGDPMAAVIWREIDEATQRAKADNRARCGRELKKKTSMFNLKKKGSRLALLEKASTFSLRAQPSKGNLKS</sequence>
<dbReference type="EMBL" id="MAVT02000999">
    <property type="protein sequence ID" value="POS72448.1"/>
    <property type="molecule type" value="Genomic_DNA"/>
</dbReference>
<comment type="caution">
    <text evidence="1">The sequence shown here is derived from an EMBL/GenBank/DDBJ whole genome shotgun (WGS) entry which is preliminary data.</text>
</comment>
<reference evidence="1" key="1">
    <citation type="submission" date="2017-09" db="EMBL/GenBank/DDBJ databases">
        <title>Polyketide synthases of a Diaporthe helianthi virulent isolate.</title>
        <authorList>
            <person name="Baroncelli R."/>
        </authorList>
    </citation>
    <scope>NUCLEOTIDE SEQUENCE [LARGE SCALE GENOMIC DNA]</scope>
    <source>
        <strain evidence="1">7/96</strain>
    </source>
</reference>
<accession>A0A2P5HQD6</accession>
<dbReference type="OrthoDB" id="5215088at2759"/>
<gene>
    <name evidence="1" type="ORF">DHEL01_v209163</name>
</gene>